<evidence type="ECO:0000256" key="13">
    <source>
        <dbReference type="RuleBase" id="RU003785"/>
    </source>
</evidence>
<name>A0AAW9PNQ8_9CYAN</name>
<evidence type="ECO:0000256" key="12">
    <source>
        <dbReference type="RuleBase" id="RU003784"/>
    </source>
</evidence>
<dbReference type="Pfam" id="PF01715">
    <property type="entry name" value="IPPT"/>
    <property type="match status" value="1"/>
</dbReference>
<dbReference type="EMBL" id="JAZBJZ010000001">
    <property type="protein sequence ID" value="MEE3715149.1"/>
    <property type="molecule type" value="Genomic_DNA"/>
</dbReference>
<dbReference type="GO" id="GO:0052381">
    <property type="term" value="F:tRNA dimethylallyltransferase activity"/>
    <property type="evidence" value="ECO:0007669"/>
    <property type="project" value="UniProtKB-UniRule"/>
</dbReference>
<evidence type="ECO:0000256" key="11">
    <source>
        <dbReference type="RuleBase" id="RU003783"/>
    </source>
</evidence>
<keyword evidence="8 10" id="KW-0460">Magnesium</keyword>
<dbReference type="NCBIfam" id="TIGR00174">
    <property type="entry name" value="miaA"/>
    <property type="match status" value="1"/>
</dbReference>
<feature type="binding site" evidence="10">
    <location>
        <begin position="14"/>
        <end position="19"/>
    </location>
    <ligand>
        <name>substrate</name>
    </ligand>
</feature>
<dbReference type="PANTHER" id="PTHR11088">
    <property type="entry name" value="TRNA DIMETHYLALLYLTRANSFERASE"/>
    <property type="match status" value="1"/>
</dbReference>
<evidence type="ECO:0000313" key="15">
    <source>
        <dbReference type="Proteomes" id="UP001333818"/>
    </source>
</evidence>
<feature type="site" description="Interaction with substrate tRNA" evidence="10">
    <location>
        <position position="103"/>
    </location>
</feature>
<protein>
    <recommendedName>
        <fullName evidence="10">tRNA dimethylallyltransferase</fullName>
        <ecNumber evidence="10">2.5.1.75</ecNumber>
    </recommendedName>
    <alternativeName>
        <fullName evidence="10">Dimethylallyl diphosphate:tRNA dimethylallyltransferase</fullName>
        <shortName evidence="10">DMAPP:tRNA dimethylallyltransferase</shortName>
        <shortName evidence="10">DMATase</shortName>
    </alternativeName>
    <alternativeName>
        <fullName evidence="10">Isopentenyl-diphosphate:tRNA isopentenyltransferase</fullName>
        <shortName evidence="10">IPP transferase</shortName>
        <shortName evidence="10">IPPT</shortName>
        <shortName evidence="10">IPTase</shortName>
    </alternativeName>
</protein>
<dbReference type="Gene3D" id="1.10.20.140">
    <property type="match status" value="1"/>
</dbReference>
<comment type="caution">
    <text evidence="14">The sequence shown here is derived from an EMBL/GenBank/DDBJ whole genome shotgun (WGS) entry which is preliminary data.</text>
</comment>
<dbReference type="PANTHER" id="PTHR11088:SF60">
    <property type="entry name" value="TRNA DIMETHYLALLYLTRANSFERASE"/>
    <property type="match status" value="1"/>
</dbReference>
<feature type="region of interest" description="Interaction with substrate tRNA" evidence="10">
    <location>
        <begin position="37"/>
        <end position="40"/>
    </location>
</feature>
<evidence type="ECO:0000256" key="7">
    <source>
        <dbReference type="ARBA" id="ARBA00022840"/>
    </source>
</evidence>
<evidence type="ECO:0000256" key="6">
    <source>
        <dbReference type="ARBA" id="ARBA00022741"/>
    </source>
</evidence>
<comment type="cofactor">
    <cofactor evidence="1 10">
        <name>Mg(2+)</name>
        <dbReference type="ChEBI" id="CHEBI:18420"/>
    </cofactor>
</comment>
<dbReference type="SUPFAM" id="SSF52540">
    <property type="entry name" value="P-loop containing nucleoside triphosphate hydrolases"/>
    <property type="match status" value="2"/>
</dbReference>
<comment type="caution">
    <text evidence="10">Lacks conserved residue(s) required for the propagation of feature annotation.</text>
</comment>
<evidence type="ECO:0000256" key="10">
    <source>
        <dbReference type="HAMAP-Rule" id="MF_00185"/>
    </source>
</evidence>
<dbReference type="InterPro" id="IPR027417">
    <property type="entry name" value="P-loop_NTPase"/>
</dbReference>
<evidence type="ECO:0000256" key="4">
    <source>
        <dbReference type="ARBA" id="ARBA00022679"/>
    </source>
</evidence>
<evidence type="ECO:0000313" key="14">
    <source>
        <dbReference type="EMBL" id="MEE3715149.1"/>
    </source>
</evidence>
<keyword evidence="5 10" id="KW-0819">tRNA processing</keyword>
<comment type="catalytic activity">
    <reaction evidence="9 10 11">
        <text>adenosine(37) in tRNA + dimethylallyl diphosphate = N(6)-dimethylallyladenosine(37) in tRNA + diphosphate</text>
        <dbReference type="Rhea" id="RHEA:26482"/>
        <dbReference type="Rhea" id="RHEA-COMP:10162"/>
        <dbReference type="Rhea" id="RHEA-COMP:10375"/>
        <dbReference type="ChEBI" id="CHEBI:33019"/>
        <dbReference type="ChEBI" id="CHEBI:57623"/>
        <dbReference type="ChEBI" id="CHEBI:74411"/>
        <dbReference type="ChEBI" id="CHEBI:74415"/>
        <dbReference type="EC" id="2.5.1.75"/>
    </reaction>
</comment>
<reference evidence="14" key="1">
    <citation type="submission" date="2024-01" db="EMBL/GenBank/DDBJ databases">
        <title>Bank of Algae and Cyanobacteria of the Azores (BACA) strain genomes.</title>
        <authorList>
            <person name="Luz R."/>
            <person name="Cordeiro R."/>
            <person name="Fonseca A."/>
            <person name="Goncalves V."/>
        </authorList>
    </citation>
    <scope>NUCLEOTIDE SEQUENCE</scope>
    <source>
        <strain evidence="14">BACA0141</strain>
    </source>
</reference>
<keyword evidence="15" id="KW-1185">Reference proteome</keyword>
<evidence type="ECO:0000256" key="3">
    <source>
        <dbReference type="ARBA" id="ARBA00005842"/>
    </source>
</evidence>
<gene>
    <name evidence="10 14" type="primary">miaA</name>
    <name evidence="14" type="ORF">V2H45_00155</name>
</gene>
<dbReference type="Proteomes" id="UP001333818">
    <property type="component" value="Unassembled WGS sequence"/>
</dbReference>
<dbReference type="GO" id="GO:0005524">
    <property type="term" value="F:ATP binding"/>
    <property type="evidence" value="ECO:0007669"/>
    <property type="project" value="UniProtKB-UniRule"/>
</dbReference>
<feature type="binding site" evidence="10">
    <location>
        <begin position="12"/>
        <end position="19"/>
    </location>
    <ligand>
        <name>ATP</name>
        <dbReference type="ChEBI" id="CHEBI:30616"/>
    </ligand>
</feature>
<accession>A0AAW9PNQ8</accession>
<sequence length="309" mass="34727">MPKSPGLIVILGATATGKTGLAIALAKSRNLPILSADSRQIYRHFDIGTAKPTMAERQGVPHYLIDIAEPDSTFTLAEYQQQAQTLIAGFHACGITPILTGGTGLYIKAIASGLQIPKVSPHPELRSQLEQLGQNSCYAMLKQVDPQGAAKIHPHDCVRTMRSLEVFYVTGIPLSEQQRENPPDYPIWQIGLHTPEPEIYRQWIGDRIEQMLLRGWLDEIRQLQHRYTENLPLLSTLGYAEMADYLADKTDLATAKQLTVDRTYQFGKRQRTWFRGSGHGDRPIHWLQSGSGLDELLELLNLLHDREDR</sequence>
<evidence type="ECO:0000256" key="9">
    <source>
        <dbReference type="ARBA" id="ARBA00049563"/>
    </source>
</evidence>
<proteinExistence type="inferred from homology"/>
<dbReference type="AlphaFoldDB" id="A0AAW9PNQ8"/>
<dbReference type="HAMAP" id="MF_00185">
    <property type="entry name" value="IPP_trans"/>
    <property type="match status" value="1"/>
</dbReference>
<dbReference type="RefSeq" id="WP_330481571.1">
    <property type="nucleotide sequence ID" value="NZ_JAZBJZ010000001.1"/>
</dbReference>
<keyword evidence="6 10" id="KW-0547">Nucleotide-binding</keyword>
<comment type="function">
    <text evidence="2 10 12">Catalyzes the transfer of a dimethylallyl group onto the adenine at position 37 in tRNAs that read codons beginning with uridine, leading to the formation of N6-(dimethylallyl)adenosine (i(6)A).</text>
</comment>
<dbReference type="InterPro" id="IPR018022">
    <property type="entry name" value="IPT"/>
</dbReference>
<evidence type="ECO:0000256" key="1">
    <source>
        <dbReference type="ARBA" id="ARBA00001946"/>
    </source>
</evidence>
<comment type="similarity">
    <text evidence="3 10 13">Belongs to the IPP transferase family.</text>
</comment>
<evidence type="ECO:0000256" key="8">
    <source>
        <dbReference type="ARBA" id="ARBA00022842"/>
    </source>
</evidence>
<keyword evidence="7 10" id="KW-0067">ATP-binding</keyword>
<dbReference type="InterPro" id="IPR039657">
    <property type="entry name" value="Dimethylallyltransferase"/>
</dbReference>
<evidence type="ECO:0000256" key="5">
    <source>
        <dbReference type="ARBA" id="ARBA00022694"/>
    </source>
</evidence>
<dbReference type="EC" id="2.5.1.75" evidence="10"/>
<dbReference type="GO" id="GO:0006400">
    <property type="term" value="P:tRNA modification"/>
    <property type="evidence" value="ECO:0007669"/>
    <property type="project" value="TreeGrafter"/>
</dbReference>
<feature type="site" description="Interaction with substrate tRNA" evidence="10">
    <location>
        <position position="126"/>
    </location>
</feature>
<comment type="subunit">
    <text evidence="10">Monomer.</text>
</comment>
<evidence type="ECO:0000256" key="2">
    <source>
        <dbReference type="ARBA" id="ARBA00003213"/>
    </source>
</evidence>
<dbReference type="Gene3D" id="3.40.50.300">
    <property type="entry name" value="P-loop containing nucleotide triphosphate hydrolases"/>
    <property type="match status" value="1"/>
</dbReference>
<organism evidence="14 15">
    <name type="scientific">Tumidithrix elongata BACA0141</name>
    <dbReference type="NCBI Taxonomy" id="2716417"/>
    <lineage>
        <taxon>Bacteria</taxon>
        <taxon>Bacillati</taxon>
        <taxon>Cyanobacteriota</taxon>
        <taxon>Cyanophyceae</taxon>
        <taxon>Pseudanabaenales</taxon>
        <taxon>Pseudanabaenaceae</taxon>
        <taxon>Tumidithrix</taxon>
        <taxon>Tumidithrix elongata</taxon>
    </lineage>
</organism>
<keyword evidence="4 10" id="KW-0808">Transferase</keyword>